<dbReference type="SUPFAM" id="SSF141868">
    <property type="entry name" value="EAL domain-like"/>
    <property type="match status" value="1"/>
</dbReference>
<evidence type="ECO:0000313" key="3">
    <source>
        <dbReference type="Proteomes" id="UP001169719"/>
    </source>
</evidence>
<dbReference type="CDD" id="cd01948">
    <property type="entry name" value="EAL"/>
    <property type="match status" value="1"/>
</dbReference>
<dbReference type="InterPro" id="IPR035919">
    <property type="entry name" value="EAL_sf"/>
</dbReference>
<dbReference type="EMBL" id="JAUEOZ010000003">
    <property type="protein sequence ID" value="MDN2483981.1"/>
    <property type="molecule type" value="Genomic_DNA"/>
</dbReference>
<dbReference type="RefSeq" id="WP_289964169.1">
    <property type="nucleotide sequence ID" value="NZ_JAUEOZ010000003.1"/>
</dbReference>
<dbReference type="SMART" id="SM00052">
    <property type="entry name" value="EAL"/>
    <property type="match status" value="1"/>
</dbReference>
<name>A0ABT7Y7F7_9VIBR</name>
<accession>A0ABT7Y7F7</accession>
<dbReference type="PANTHER" id="PTHR33121:SF76">
    <property type="entry name" value="SIGNALING PROTEIN"/>
    <property type="match status" value="1"/>
</dbReference>
<reference evidence="2" key="1">
    <citation type="submission" date="2024-05" db="EMBL/GenBank/DDBJ databases">
        <title>Genome Sequences of Four Agar- Degrading Marine Bacteria.</title>
        <authorList>
            <person name="Phillips E.K."/>
            <person name="Shaffer J.C."/>
            <person name="Henson M.W."/>
            <person name="Temperton B."/>
            <person name="Thrash C.J."/>
            <person name="Martin M.O."/>
        </authorList>
    </citation>
    <scope>NUCLEOTIDE SEQUENCE</scope>
    <source>
        <strain evidence="2">EKP203</strain>
    </source>
</reference>
<proteinExistence type="predicted"/>
<dbReference type="SUPFAM" id="SSF109604">
    <property type="entry name" value="HD-domain/PDEase-like"/>
    <property type="match status" value="1"/>
</dbReference>
<organism evidence="2 3">
    <name type="scientific">Vibrio agarivorans</name>
    <dbReference type="NCBI Taxonomy" id="153622"/>
    <lineage>
        <taxon>Bacteria</taxon>
        <taxon>Pseudomonadati</taxon>
        <taxon>Pseudomonadota</taxon>
        <taxon>Gammaproteobacteria</taxon>
        <taxon>Vibrionales</taxon>
        <taxon>Vibrionaceae</taxon>
        <taxon>Vibrio</taxon>
    </lineage>
</organism>
<dbReference type="InterPro" id="IPR001633">
    <property type="entry name" value="EAL_dom"/>
</dbReference>
<dbReference type="Pfam" id="PF00563">
    <property type="entry name" value="EAL"/>
    <property type="match status" value="1"/>
</dbReference>
<dbReference type="PANTHER" id="PTHR33121">
    <property type="entry name" value="CYCLIC DI-GMP PHOSPHODIESTERASE PDEF"/>
    <property type="match status" value="1"/>
</dbReference>
<dbReference type="PROSITE" id="PS50883">
    <property type="entry name" value="EAL"/>
    <property type="match status" value="1"/>
</dbReference>
<evidence type="ECO:0000313" key="2">
    <source>
        <dbReference type="EMBL" id="MDN2483981.1"/>
    </source>
</evidence>
<gene>
    <name evidence="2" type="ORF">QWJ08_21735</name>
</gene>
<keyword evidence="3" id="KW-1185">Reference proteome</keyword>
<feature type="domain" description="EAL" evidence="1">
    <location>
        <begin position="1"/>
        <end position="205"/>
    </location>
</feature>
<dbReference type="Proteomes" id="UP001169719">
    <property type="component" value="Unassembled WGS sequence"/>
</dbReference>
<protein>
    <submittedName>
        <fullName evidence="2">EAL domain-containing protein</fullName>
    </submittedName>
</protein>
<evidence type="ECO:0000259" key="1">
    <source>
        <dbReference type="PROSITE" id="PS50883"/>
    </source>
</evidence>
<dbReference type="Gene3D" id="3.20.20.450">
    <property type="entry name" value="EAL domain"/>
    <property type="match status" value="1"/>
</dbReference>
<sequence>MLTTTYSARQSIYTHSGIMHGCEVLFRDSLTNSYPLGFNPTVATASVIVNSLFKHSFNEKELVFVNFDYNSLLRGIPHLLNPKQVVVEVLEDVSLTTPLIDALLSLKSAGYRIAIDDFNGDFENYKQILRFADYLKVDISDVAYEHIPRQIAKRGLHDIKLIAERVETRKQLNSCVTAGYDYFQGYYFSKPLLFAEESYELHTSVARDILSIFNKGMGNDLSSLLKLVTRDEGLLRSIISYCNRDRDTGVCSIQMAAKVLGRKNTVSLIWLLAQSALAPLPLPSAEESVTLSAII</sequence>
<comment type="caution">
    <text evidence="2">The sequence shown here is derived from an EMBL/GenBank/DDBJ whole genome shotgun (WGS) entry which is preliminary data.</text>
</comment>
<dbReference type="InterPro" id="IPR050706">
    <property type="entry name" value="Cyclic-di-GMP_PDE-like"/>
</dbReference>